<keyword evidence="2" id="KW-0805">Transcription regulation</keyword>
<sequence length="195" mass="22667">MELGERLKFKMLITRFLRVFWVDSSSKTFRKNKERLLAQRRTEQSKLRVKHSELVFRGPAPPKPLTTPEVASEFDSEHPFFKVVTQQDHESKVDFPGQFAWQHIQENKEIATLRFSYRSGPVKLLSSMHEIQVFFAAGWPVFAKLICVWEISVFELIGTSPFSLVPVGSNRLHEELAILSWIFMVLHFQGLSHLP</sequence>
<keyword evidence="5" id="KW-0539">Nucleus</keyword>
<dbReference type="InterPro" id="IPR015300">
    <property type="entry name" value="DNA-bd_pseudobarrel_sf"/>
</dbReference>
<reference evidence="7" key="1">
    <citation type="submission" date="2025-08" db="UniProtKB">
        <authorList>
            <consortium name="RefSeq"/>
        </authorList>
    </citation>
    <scope>IDENTIFICATION</scope>
    <source>
        <tissue evidence="7">Leaf</tissue>
    </source>
</reference>
<evidence type="ECO:0000313" key="6">
    <source>
        <dbReference type="Proteomes" id="UP000827889"/>
    </source>
</evidence>
<keyword evidence="6" id="KW-1185">Reference proteome</keyword>
<dbReference type="Gene3D" id="2.40.330.10">
    <property type="entry name" value="DNA-binding pseudobarrel domain"/>
    <property type="match status" value="1"/>
</dbReference>
<evidence type="ECO:0000256" key="2">
    <source>
        <dbReference type="ARBA" id="ARBA00023015"/>
    </source>
</evidence>
<evidence type="ECO:0000256" key="4">
    <source>
        <dbReference type="ARBA" id="ARBA00023163"/>
    </source>
</evidence>
<gene>
    <name evidence="7" type="primary">LOC115755147</name>
</gene>
<dbReference type="Proteomes" id="UP000827889">
    <property type="component" value="Chromosome 5"/>
</dbReference>
<comment type="subcellular location">
    <subcellularLocation>
        <location evidence="1">Nucleus</location>
    </subcellularLocation>
</comment>
<evidence type="ECO:0000256" key="3">
    <source>
        <dbReference type="ARBA" id="ARBA00023125"/>
    </source>
</evidence>
<evidence type="ECO:0000256" key="5">
    <source>
        <dbReference type="ARBA" id="ARBA00023242"/>
    </source>
</evidence>
<protein>
    <submittedName>
        <fullName evidence="7">Uncharacterized protein LOC115755147 isoform X1</fullName>
    </submittedName>
</protein>
<name>A0ABM3HF75_9MYRT</name>
<keyword evidence="4" id="KW-0804">Transcription</keyword>
<organism evidence="6 7">
    <name type="scientific">Rhodamnia argentea</name>
    <dbReference type="NCBI Taxonomy" id="178133"/>
    <lineage>
        <taxon>Eukaryota</taxon>
        <taxon>Viridiplantae</taxon>
        <taxon>Streptophyta</taxon>
        <taxon>Embryophyta</taxon>
        <taxon>Tracheophyta</taxon>
        <taxon>Spermatophyta</taxon>
        <taxon>Magnoliopsida</taxon>
        <taxon>eudicotyledons</taxon>
        <taxon>Gunneridae</taxon>
        <taxon>Pentapetalae</taxon>
        <taxon>rosids</taxon>
        <taxon>malvids</taxon>
        <taxon>Myrtales</taxon>
        <taxon>Myrtaceae</taxon>
        <taxon>Myrtoideae</taxon>
        <taxon>Myrteae</taxon>
        <taxon>Australasian group</taxon>
        <taxon>Rhodamnia</taxon>
    </lineage>
</organism>
<evidence type="ECO:0000256" key="1">
    <source>
        <dbReference type="ARBA" id="ARBA00004123"/>
    </source>
</evidence>
<dbReference type="GeneID" id="115755147"/>
<dbReference type="RefSeq" id="XP_048135269.1">
    <property type="nucleotide sequence ID" value="XM_048279312.1"/>
</dbReference>
<evidence type="ECO:0000313" key="7">
    <source>
        <dbReference type="RefSeq" id="XP_048135269.1"/>
    </source>
</evidence>
<proteinExistence type="predicted"/>
<keyword evidence="3" id="KW-0238">DNA-binding</keyword>
<accession>A0ABM3HF75</accession>